<dbReference type="Proteomes" id="UP000053864">
    <property type="component" value="Unassembled WGS sequence"/>
</dbReference>
<dbReference type="Proteomes" id="UP000053236">
    <property type="component" value="Unassembled WGS sequence"/>
</dbReference>
<dbReference type="EMBL" id="KI679951">
    <property type="protein sequence ID" value="ETL92043.1"/>
    <property type="molecule type" value="Genomic_DNA"/>
</dbReference>
<reference evidence="4" key="4">
    <citation type="submission" date="2013-11" db="EMBL/GenBank/DDBJ databases">
        <title>The Genome Sequence of Phytophthora parasitica IAC_01/95.</title>
        <authorList>
            <consortium name="The Broad Institute Genomics Platform"/>
            <person name="Russ C."/>
            <person name="Tyler B."/>
            <person name="Panabieres F."/>
            <person name="Shan W."/>
            <person name="Tripathy S."/>
            <person name="Grunwald N."/>
            <person name="Machado M."/>
            <person name="Johnson C.S."/>
            <person name="Arredondo F."/>
            <person name="Hong C."/>
            <person name="Coffey M."/>
            <person name="Young S.K."/>
            <person name="Zeng Q."/>
            <person name="Gargeya S."/>
            <person name="Fitzgerald M."/>
            <person name="Abouelleil A."/>
            <person name="Alvarado L."/>
            <person name="Chapman S.B."/>
            <person name="Gainer-Dewar J."/>
            <person name="Goldberg J."/>
            <person name="Griggs A."/>
            <person name="Gujja S."/>
            <person name="Hansen M."/>
            <person name="Howarth C."/>
            <person name="Imamovic A."/>
            <person name="Ireland A."/>
            <person name="Larimer J."/>
            <person name="McCowan C."/>
            <person name="Murphy C."/>
            <person name="Pearson M."/>
            <person name="Poon T.W."/>
            <person name="Priest M."/>
            <person name="Roberts A."/>
            <person name="Saif S."/>
            <person name="Shea T."/>
            <person name="Sykes S."/>
            <person name="Wortman J."/>
            <person name="Nusbaum C."/>
            <person name="Birren B."/>
        </authorList>
    </citation>
    <scope>NUCLEOTIDE SEQUENCE [LARGE SCALE GENOMIC DNA]</scope>
    <source>
        <strain evidence="4">IAC_01/95</strain>
    </source>
</reference>
<sequence>MVTMCVRYERVFGLPVELAEMSFRRTAQLTSAFEKV</sequence>
<dbReference type="AlphaFoldDB" id="W2N9Y8"/>
<organism evidence="4">
    <name type="scientific">Phytophthora nicotianae</name>
    <name type="common">Potato buckeye rot agent</name>
    <name type="synonym">Phytophthora parasitica</name>
    <dbReference type="NCBI Taxonomy" id="4792"/>
    <lineage>
        <taxon>Eukaryota</taxon>
        <taxon>Sar</taxon>
        <taxon>Stramenopiles</taxon>
        <taxon>Oomycota</taxon>
        <taxon>Peronosporomycetes</taxon>
        <taxon>Peronosporales</taxon>
        <taxon>Peronosporaceae</taxon>
        <taxon>Phytophthora</taxon>
    </lineage>
</organism>
<reference evidence="2 5" key="3">
    <citation type="submission" date="2013-11" db="EMBL/GenBank/DDBJ databases">
        <title>The Genome Sequence of Phytophthora parasitica CJ05E6.</title>
        <authorList>
            <consortium name="The Broad Institute Genomics Platform"/>
            <person name="Russ C."/>
            <person name="Tyler B."/>
            <person name="Panabieres F."/>
            <person name="Shan W."/>
            <person name="Tripathy S."/>
            <person name="Grunwald N."/>
            <person name="Machado M."/>
            <person name="Johnson C.S."/>
            <person name="Arredondo F."/>
            <person name="Hong C."/>
            <person name="Coffey M."/>
            <person name="Young S.K."/>
            <person name="Zeng Q."/>
            <person name="Gargeya S."/>
            <person name="Fitzgerald M."/>
            <person name="Abouelleil A."/>
            <person name="Alvarado L."/>
            <person name="Chapman S.B."/>
            <person name="Gainer-Dewar J."/>
            <person name="Goldberg J."/>
            <person name="Griggs A."/>
            <person name="Gujja S."/>
            <person name="Hansen M."/>
            <person name="Howarth C."/>
            <person name="Imamovic A."/>
            <person name="Ireland A."/>
            <person name="Larimer J."/>
            <person name="McCowan C."/>
            <person name="Murphy C."/>
            <person name="Pearson M."/>
            <person name="Poon T.W."/>
            <person name="Priest M."/>
            <person name="Roberts A."/>
            <person name="Saif S."/>
            <person name="Shea T."/>
            <person name="Sykes S."/>
            <person name="Wortman J."/>
            <person name="Nusbaum C."/>
            <person name="Birren B."/>
        </authorList>
    </citation>
    <scope>NUCLEOTIDE SEQUENCE [LARGE SCALE GENOMIC DNA]</scope>
    <source>
        <strain evidence="2 5">CJ05E6</strain>
    </source>
</reference>
<gene>
    <name evidence="4" type="ORF">L914_09562</name>
    <name evidence="1" type="ORF">L915_09692</name>
    <name evidence="2" type="ORF">L916_09598</name>
    <name evidence="3" type="ORF">L917_09521</name>
</gene>
<dbReference type="Proteomes" id="UP000054423">
    <property type="component" value="Unassembled WGS sequence"/>
</dbReference>
<name>W2N9Y8_PHYNI</name>
<dbReference type="Proteomes" id="UP000054532">
    <property type="component" value="Unassembled WGS sequence"/>
</dbReference>
<reference evidence="1" key="2">
    <citation type="submission" date="2013-11" db="EMBL/GenBank/DDBJ databases">
        <title>The Genome Sequence of Phytophthora parasitica CJ02B3.</title>
        <authorList>
            <consortium name="The Broad Institute Genomics Platform"/>
            <person name="Russ C."/>
            <person name="Tyler B."/>
            <person name="Panabieres F."/>
            <person name="Shan W."/>
            <person name="Tripathy S."/>
            <person name="Grunwald N."/>
            <person name="Machado M."/>
            <person name="Johnson C.S."/>
            <person name="Arredondo F."/>
            <person name="Hong C."/>
            <person name="Coffey M."/>
            <person name="Young S.K."/>
            <person name="Zeng Q."/>
            <person name="Gargeya S."/>
            <person name="Fitzgerald M."/>
            <person name="Abouelleil A."/>
            <person name="Alvarado L."/>
            <person name="Chapman S.B."/>
            <person name="Gainer-Dewar J."/>
            <person name="Goldberg J."/>
            <person name="Griggs A."/>
            <person name="Gujja S."/>
            <person name="Hansen M."/>
            <person name="Howarth C."/>
            <person name="Imamovic A."/>
            <person name="Ireland A."/>
            <person name="Larimer J."/>
            <person name="McCowan C."/>
            <person name="Murphy C."/>
            <person name="Pearson M."/>
            <person name="Poon T.W."/>
            <person name="Priest M."/>
            <person name="Roberts A."/>
            <person name="Saif S."/>
            <person name="Shea T."/>
            <person name="Sykes S."/>
            <person name="Wortman J."/>
            <person name="Nusbaum C."/>
            <person name="Birren B."/>
        </authorList>
    </citation>
    <scope>NUCLEOTIDE SEQUENCE [LARGE SCALE GENOMIC DNA]</scope>
    <source>
        <strain evidence="1">CJ02B3</strain>
    </source>
</reference>
<protein>
    <submittedName>
        <fullName evidence="4">Uncharacterized protein</fullName>
    </submittedName>
</protein>
<evidence type="ECO:0000313" key="1">
    <source>
        <dbReference type="EMBL" id="ETK85495.1"/>
    </source>
</evidence>
<evidence type="ECO:0000313" key="2">
    <source>
        <dbReference type="EMBL" id="ETL38921.1"/>
    </source>
</evidence>
<accession>W2N9Y8</accession>
<proteinExistence type="predicted"/>
<dbReference type="EMBL" id="KI673206">
    <property type="protein sequence ID" value="ETL38921.1"/>
    <property type="molecule type" value="Genomic_DNA"/>
</dbReference>
<evidence type="ECO:0000313" key="3">
    <source>
        <dbReference type="EMBL" id="ETL92043.1"/>
    </source>
</evidence>
<dbReference type="EMBL" id="KI686557">
    <property type="protein sequence ID" value="ETK85495.1"/>
    <property type="molecule type" value="Genomic_DNA"/>
</dbReference>
<evidence type="ECO:0000313" key="4">
    <source>
        <dbReference type="EMBL" id="ETM45340.1"/>
    </source>
</evidence>
<reference evidence="3" key="1">
    <citation type="submission" date="2013-11" db="EMBL/GenBank/DDBJ databases">
        <title>The Genome Sequence of Phytophthora parasitica CHvinca01.</title>
        <authorList>
            <consortium name="The Broad Institute Genomics Platform"/>
            <person name="Russ C."/>
            <person name="Tyler B."/>
            <person name="Panabieres F."/>
            <person name="Shan W."/>
            <person name="Tripathy S."/>
            <person name="Grunwald N."/>
            <person name="Machado M."/>
            <person name="Johnson C.S."/>
            <person name="Arredondo F."/>
            <person name="Hong C."/>
            <person name="Coffey M."/>
            <person name="Young S.K."/>
            <person name="Zeng Q."/>
            <person name="Gargeya S."/>
            <person name="Fitzgerald M."/>
            <person name="Abouelleil A."/>
            <person name="Alvarado L."/>
            <person name="Chapman S.B."/>
            <person name="Gainer-Dewar J."/>
            <person name="Goldberg J."/>
            <person name="Griggs A."/>
            <person name="Gujja S."/>
            <person name="Hansen M."/>
            <person name="Howarth C."/>
            <person name="Imamovic A."/>
            <person name="Ireland A."/>
            <person name="Larimer J."/>
            <person name="McCowan C."/>
            <person name="Murphy C."/>
            <person name="Pearson M."/>
            <person name="Poon T.W."/>
            <person name="Priest M."/>
            <person name="Roberts A."/>
            <person name="Saif S."/>
            <person name="Shea T."/>
            <person name="Sykes S."/>
            <person name="Wortman J."/>
            <person name="Nusbaum C."/>
            <person name="Birren B."/>
        </authorList>
    </citation>
    <scope>NUCLEOTIDE SEQUENCE [LARGE SCALE GENOMIC DNA]</scope>
    <source>
        <strain evidence="3">CHvinca01</strain>
    </source>
</reference>
<dbReference type="EMBL" id="KI693154">
    <property type="protein sequence ID" value="ETM45340.1"/>
    <property type="molecule type" value="Genomic_DNA"/>
</dbReference>
<evidence type="ECO:0000313" key="5">
    <source>
        <dbReference type="Proteomes" id="UP000053864"/>
    </source>
</evidence>
<feature type="non-terminal residue" evidence="4">
    <location>
        <position position="36"/>
    </location>
</feature>